<dbReference type="PROSITE" id="PS50011">
    <property type="entry name" value="PROTEIN_KINASE_DOM"/>
    <property type="match status" value="1"/>
</dbReference>
<evidence type="ECO:0000313" key="2">
    <source>
        <dbReference type="EMBL" id="KAL2550769.1"/>
    </source>
</evidence>
<accession>A0ABD1WM44</accession>
<dbReference type="InterPro" id="IPR001245">
    <property type="entry name" value="Ser-Thr/Tyr_kinase_cat_dom"/>
</dbReference>
<dbReference type="Pfam" id="PF07714">
    <property type="entry name" value="PK_Tyr_Ser-Thr"/>
    <property type="match status" value="1"/>
</dbReference>
<dbReference type="SUPFAM" id="SSF56112">
    <property type="entry name" value="Protein kinase-like (PK-like)"/>
    <property type="match status" value="1"/>
</dbReference>
<evidence type="ECO:0000259" key="1">
    <source>
        <dbReference type="PROSITE" id="PS50011"/>
    </source>
</evidence>
<sequence length="112" mass="12438">MKVLELKPCTVEGFDECGKLFRIGGLFWKNNSEPSNVLLDEDMVAHVSDFGIAKLFDEGESTAQTKTLAAIGYMAPEYGTEGIVSTSGDVYSLWYDAVGDVYQKEADRRDVW</sequence>
<dbReference type="InterPro" id="IPR000719">
    <property type="entry name" value="Prot_kinase_dom"/>
</dbReference>
<gene>
    <name evidence="2" type="ORF">Fot_12299</name>
</gene>
<dbReference type="Gene3D" id="1.10.510.10">
    <property type="entry name" value="Transferase(Phosphotransferase) domain 1"/>
    <property type="match status" value="1"/>
</dbReference>
<proteinExistence type="predicted"/>
<dbReference type="InterPro" id="IPR051564">
    <property type="entry name" value="LRR_receptor-like_kinase"/>
</dbReference>
<dbReference type="Proteomes" id="UP001604277">
    <property type="component" value="Unassembled WGS sequence"/>
</dbReference>
<dbReference type="AlphaFoldDB" id="A0ABD1WM44"/>
<dbReference type="EMBL" id="JBFOLJ010000003">
    <property type="protein sequence ID" value="KAL2550769.1"/>
    <property type="molecule type" value="Genomic_DNA"/>
</dbReference>
<organism evidence="2 3">
    <name type="scientific">Forsythia ovata</name>
    <dbReference type="NCBI Taxonomy" id="205694"/>
    <lineage>
        <taxon>Eukaryota</taxon>
        <taxon>Viridiplantae</taxon>
        <taxon>Streptophyta</taxon>
        <taxon>Embryophyta</taxon>
        <taxon>Tracheophyta</taxon>
        <taxon>Spermatophyta</taxon>
        <taxon>Magnoliopsida</taxon>
        <taxon>eudicotyledons</taxon>
        <taxon>Gunneridae</taxon>
        <taxon>Pentapetalae</taxon>
        <taxon>asterids</taxon>
        <taxon>lamiids</taxon>
        <taxon>Lamiales</taxon>
        <taxon>Oleaceae</taxon>
        <taxon>Forsythieae</taxon>
        <taxon>Forsythia</taxon>
    </lineage>
</organism>
<evidence type="ECO:0000313" key="3">
    <source>
        <dbReference type="Proteomes" id="UP001604277"/>
    </source>
</evidence>
<keyword evidence="3" id="KW-1185">Reference proteome</keyword>
<dbReference type="PANTHER" id="PTHR48055:SF57">
    <property type="entry name" value="PROTEIN KINASE DOMAIN-CONTAINING PROTEIN"/>
    <property type="match status" value="1"/>
</dbReference>
<feature type="domain" description="Protein kinase" evidence="1">
    <location>
        <begin position="1"/>
        <end position="112"/>
    </location>
</feature>
<comment type="caution">
    <text evidence="2">The sequence shown here is derived from an EMBL/GenBank/DDBJ whole genome shotgun (WGS) entry which is preliminary data.</text>
</comment>
<dbReference type="InterPro" id="IPR011009">
    <property type="entry name" value="Kinase-like_dom_sf"/>
</dbReference>
<reference evidence="3" key="1">
    <citation type="submission" date="2024-07" db="EMBL/GenBank/DDBJ databases">
        <title>Two chromosome-level genome assemblies of Korean endemic species Abeliophyllum distichum and Forsythia ovata (Oleaceae).</title>
        <authorList>
            <person name="Jang H."/>
        </authorList>
    </citation>
    <scope>NUCLEOTIDE SEQUENCE [LARGE SCALE GENOMIC DNA]</scope>
</reference>
<dbReference type="PANTHER" id="PTHR48055">
    <property type="entry name" value="LEUCINE-RICH REPEAT RECEPTOR PROTEIN KINASE EMS1"/>
    <property type="match status" value="1"/>
</dbReference>
<protein>
    <submittedName>
        <fullName evidence="2">LRR receptor-like serine/threonine-protein kinase EFR</fullName>
    </submittedName>
</protein>
<name>A0ABD1WM44_9LAMI</name>